<evidence type="ECO:0000259" key="2">
    <source>
        <dbReference type="SMART" id="SM00014"/>
    </source>
</evidence>
<reference evidence="3 4" key="2">
    <citation type="journal article" date="2012" name="Stand. Genomic Sci.">
        <title>Complete genome sequence of the termite hindgut bacterium Spirochaeta coccoides type strain (SPN1(T)), reclassification in the genus Sphaerochaeta as Sphaerochaeta coccoides comb. nov. and emendations of the family Spirochaetaceae and the genus Sphaerochaeta.</title>
        <authorList>
            <person name="Abt B."/>
            <person name="Han C."/>
            <person name="Scheuner C."/>
            <person name="Lu M."/>
            <person name="Lapidus A."/>
            <person name="Nolan M."/>
            <person name="Lucas S."/>
            <person name="Hammon N."/>
            <person name="Deshpande S."/>
            <person name="Cheng J.F."/>
            <person name="Tapia R."/>
            <person name="Goodwin L.A."/>
            <person name="Pitluck S."/>
            <person name="Liolios K."/>
            <person name="Pagani I."/>
            <person name="Ivanova N."/>
            <person name="Mavromatis K."/>
            <person name="Mikhailova N."/>
            <person name="Huntemann M."/>
            <person name="Pati A."/>
            <person name="Chen A."/>
            <person name="Palaniappan K."/>
            <person name="Land M."/>
            <person name="Hauser L."/>
            <person name="Brambilla E.M."/>
            <person name="Rohde M."/>
            <person name="Spring S."/>
            <person name="Gronow S."/>
            <person name="Goker M."/>
            <person name="Woyke T."/>
            <person name="Bristow J."/>
            <person name="Eisen J.A."/>
            <person name="Markowitz V."/>
            <person name="Hugenholtz P."/>
            <person name="Kyrpides N.C."/>
            <person name="Klenk H.P."/>
            <person name="Detter J.C."/>
        </authorList>
    </citation>
    <scope>NUCLEOTIDE SEQUENCE [LARGE SCALE GENOMIC DNA]</scope>
    <source>
        <strain evidence="4">ATCC BAA-1237 / DSM 17374 / SPN1</strain>
    </source>
</reference>
<accession>F4GH37</accession>
<name>F4GH37_PARC1</name>
<feature type="transmembrane region" description="Helical" evidence="1">
    <location>
        <begin position="176"/>
        <end position="197"/>
    </location>
</feature>
<dbReference type="CDD" id="cd03392">
    <property type="entry name" value="PAP2_like_2"/>
    <property type="match status" value="1"/>
</dbReference>
<dbReference type="SUPFAM" id="SSF48317">
    <property type="entry name" value="Acid phosphatase/Vanadium-dependent haloperoxidase"/>
    <property type="match status" value="1"/>
</dbReference>
<gene>
    <name evidence="3" type="ordered locus">Spico_0282</name>
</gene>
<feature type="transmembrane region" description="Helical" evidence="1">
    <location>
        <begin position="269"/>
        <end position="286"/>
    </location>
</feature>
<dbReference type="PANTHER" id="PTHR14969:SF13">
    <property type="entry name" value="AT30094P"/>
    <property type="match status" value="1"/>
</dbReference>
<dbReference type="EMBL" id="CP002659">
    <property type="protein sequence ID" value="AEC01512.1"/>
    <property type="molecule type" value="Genomic_DNA"/>
</dbReference>
<dbReference type="Proteomes" id="UP000007939">
    <property type="component" value="Chromosome"/>
</dbReference>
<dbReference type="eggNOG" id="COG0671">
    <property type="taxonomic scope" value="Bacteria"/>
</dbReference>
<dbReference type="InterPro" id="IPR000326">
    <property type="entry name" value="PAP2/HPO"/>
</dbReference>
<feature type="transmembrane region" description="Helical" evidence="1">
    <location>
        <begin position="119"/>
        <end position="139"/>
    </location>
</feature>
<keyword evidence="1" id="KW-0812">Transmembrane</keyword>
<evidence type="ECO:0000256" key="1">
    <source>
        <dbReference type="SAM" id="Phobius"/>
    </source>
</evidence>
<sequence length="306" mass="32708">MQADILLFFSRIQSPILDAVANAASFLGESGIIFAIVAFLIWNTDRRKSFVLCINVVAALSLTGIIKAAVRAPRPFTVLPEIGGGRLETATGYSFPSGHTTAGAAFYGSLARLWRNRRLSCTCAVAIVLVGLSRLYLGVHWPIDVFGGLVSGLGTTFILSPALLRLFDDKARSIRMGILCGLPLTVISLAMAVLTGAGAIDSVAFTDLFKILAVSGTAMLGYAWERSVLDYTTDVPWSLKIGRYICGAAGMGIIMALKSVFPPSAFFDWLRYGGMGLWLMGAYPVICARIRIKGMAVFSASESSAE</sequence>
<dbReference type="Pfam" id="PF01569">
    <property type="entry name" value="PAP2"/>
    <property type="match status" value="1"/>
</dbReference>
<protein>
    <submittedName>
        <fullName evidence="3">Phosphoesterase PA-phosphatase related protein</fullName>
    </submittedName>
</protein>
<proteinExistence type="predicted"/>
<feature type="transmembrane region" description="Helical" evidence="1">
    <location>
        <begin position="20"/>
        <end position="42"/>
    </location>
</feature>
<dbReference type="Gene3D" id="1.20.144.10">
    <property type="entry name" value="Phosphatidic acid phosphatase type 2/haloperoxidase"/>
    <property type="match status" value="1"/>
</dbReference>
<dbReference type="RefSeq" id="WP_013738908.1">
    <property type="nucleotide sequence ID" value="NC_015436.1"/>
</dbReference>
<dbReference type="PANTHER" id="PTHR14969">
    <property type="entry name" value="SPHINGOSINE-1-PHOSPHATE PHOSPHOHYDROLASE"/>
    <property type="match status" value="1"/>
</dbReference>
<keyword evidence="1" id="KW-0472">Membrane</keyword>
<dbReference type="SMART" id="SM00014">
    <property type="entry name" value="acidPPc"/>
    <property type="match status" value="1"/>
</dbReference>
<reference evidence="4" key="1">
    <citation type="submission" date="2011-04" db="EMBL/GenBank/DDBJ databases">
        <title>The complete genome of Spirochaeta coccoides DSM 17374.</title>
        <authorList>
            <person name="Lucas S."/>
            <person name="Copeland A."/>
            <person name="Lapidus A."/>
            <person name="Bruce D."/>
            <person name="Goodwin L."/>
            <person name="Pitluck S."/>
            <person name="Peters L."/>
            <person name="Kyrpides N."/>
            <person name="Mavromatis K."/>
            <person name="Pagani I."/>
            <person name="Ivanova N."/>
            <person name="Ovchinnikova G."/>
            <person name="Lu M."/>
            <person name="Detter J.C."/>
            <person name="Tapia R."/>
            <person name="Han C."/>
            <person name="Land M."/>
            <person name="Hauser L."/>
            <person name="Markowitz V."/>
            <person name="Cheng J.-F."/>
            <person name="Hugenholtz P."/>
            <person name="Woyke T."/>
            <person name="Wu D."/>
            <person name="Spring S."/>
            <person name="Schroeder M."/>
            <person name="Brambilla E."/>
            <person name="Klenk H.-P."/>
            <person name="Eisen J.A."/>
        </authorList>
    </citation>
    <scope>NUCLEOTIDE SEQUENCE [LARGE SCALE GENOMIC DNA]</scope>
    <source>
        <strain evidence="4">ATCC BAA-1237 / DSM 17374 / SPN1</strain>
    </source>
</reference>
<dbReference type="KEGG" id="scc:Spico_0282"/>
<feature type="transmembrane region" description="Helical" evidence="1">
    <location>
        <begin position="90"/>
        <end position="107"/>
    </location>
</feature>
<feature type="domain" description="Phosphatidic acid phosphatase type 2/haloperoxidase" evidence="2">
    <location>
        <begin position="51"/>
        <end position="160"/>
    </location>
</feature>
<dbReference type="HOGENOM" id="CLU_068892_1_1_12"/>
<keyword evidence="1" id="KW-1133">Transmembrane helix</keyword>
<dbReference type="STRING" id="760011.Spico_0282"/>
<keyword evidence="4" id="KW-1185">Reference proteome</keyword>
<dbReference type="OrthoDB" id="9789113at2"/>
<evidence type="ECO:0000313" key="3">
    <source>
        <dbReference type="EMBL" id="AEC01512.1"/>
    </source>
</evidence>
<organism evidence="3 4">
    <name type="scientific">Parasphaerochaeta coccoides (strain ATCC BAA-1237 / DSM 17374 / SPN1)</name>
    <name type="common">Sphaerochaeta coccoides</name>
    <dbReference type="NCBI Taxonomy" id="760011"/>
    <lineage>
        <taxon>Bacteria</taxon>
        <taxon>Pseudomonadati</taxon>
        <taxon>Spirochaetota</taxon>
        <taxon>Spirochaetia</taxon>
        <taxon>Spirochaetales</taxon>
        <taxon>Sphaerochaetaceae</taxon>
        <taxon>Parasphaerochaeta</taxon>
    </lineage>
</organism>
<feature type="transmembrane region" description="Helical" evidence="1">
    <location>
        <begin position="145"/>
        <end position="164"/>
    </location>
</feature>
<dbReference type="AlphaFoldDB" id="F4GH37"/>
<evidence type="ECO:0000313" key="4">
    <source>
        <dbReference type="Proteomes" id="UP000007939"/>
    </source>
</evidence>
<feature type="transmembrane region" description="Helical" evidence="1">
    <location>
        <begin position="49"/>
        <end position="70"/>
    </location>
</feature>
<dbReference type="InterPro" id="IPR036938">
    <property type="entry name" value="PAP2/HPO_sf"/>
</dbReference>